<name>A0A1B6NX49_9ZZZZ</name>
<comment type="caution">
    <text evidence="1">The sequence shown here is derived from an EMBL/GenBank/DDBJ whole genome shotgun (WGS) entry which is preliminary data.</text>
</comment>
<reference evidence="1" key="1">
    <citation type="submission" date="2013-11" db="EMBL/GenBank/DDBJ databases">
        <title>Microbial diversity, functional groups and degradation webs in Northern and Southern Mediterranean and Red Sea marine crude oil polluted sites.</title>
        <authorList>
            <person name="Daffonchio D."/>
            <person name="Mapelli F."/>
            <person name="Ferrer M."/>
            <person name="Richter M."/>
            <person name="Cherif A."/>
            <person name="Malkawi H.I."/>
            <person name="Yakimov M.M."/>
            <person name="Abdel-Fattah Y.R."/>
            <person name="Blaghen M."/>
            <person name="Golyshin P.N."/>
            <person name="Kalogerakis N."/>
            <person name="Boon N."/>
            <person name="Magagnini M."/>
            <person name="Fava F."/>
        </authorList>
    </citation>
    <scope>NUCLEOTIDE SEQUENCE</scope>
</reference>
<proteinExistence type="predicted"/>
<evidence type="ECO:0000313" key="1">
    <source>
        <dbReference type="EMBL" id="KTF07532.1"/>
    </source>
</evidence>
<dbReference type="AlphaFoldDB" id="A0A1B6NX49"/>
<dbReference type="EMBL" id="AYSL01000485">
    <property type="protein sequence ID" value="KTF07532.1"/>
    <property type="molecule type" value="Genomic_DNA"/>
</dbReference>
<sequence>KPDEYIDQSQLDACDDFLAKIADWAAQPT</sequence>
<organism evidence="1">
    <name type="scientific">marine sediment metagenome</name>
    <dbReference type="NCBI Taxonomy" id="412755"/>
    <lineage>
        <taxon>unclassified sequences</taxon>
        <taxon>metagenomes</taxon>
        <taxon>ecological metagenomes</taxon>
    </lineage>
</organism>
<gene>
    <name evidence="1" type="ORF">MGSAQ_000972</name>
</gene>
<feature type="non-terminal residue" evidence="1">
    <location>
        <position position="1"/>
    </location>
</feature>
<accession>A0A1B6NX49</accession>
<protein>
    <submittedName>
        <fullName evidence="1">Uncharacterized protein</fullName>
    </submittedName>
</protein>